<sequence length="69" mass="7650">MASHCPRHQQKRCPPRSRPRSRPPAGVSHGGARYTAAPFCPGPTSRSLARHCRHTGVRCRCAYLNVPVF</sequence>
<name>A0ABN5TN52_9PSED</name>
<dbReference type="Proteomes" id="UP000272622">
    <property type="component" value="Chromosome"/>
</dbReference>
<evidence type="ECO:0000313" key="3">
    <source>
        <dbReference type="Proteomes" id="UP000272622"/>
    </source>
</evidence>
<feature type="region of interest" description="Disordered" evidence="1">
    <location>
        <begin position="1"/>
        <end position="34"/>
    </location>
</feature>
<keyword evidence="3" id="KW-1185">Reference proteome</keyword>
<evidence type="ECO:0008006" key="4">
    <source>
        <dbReference type="Google" id="ProtNLM"/>
    </source>
</evidence>
<evidence type="ECO:0000313" key="2">
    <source>
        <dbReference type="EMBL" id="AZL76538.1"/>
    </source>
</evidence>
<dbReference type="EMBL" id="CP034337">
    <property type="protein sequence ID" value="AZL76538.1"/>
    <property type="molecule type" value="Genomic_DNA"/>
</dbReference>
<feature type="compositionally biased region" description="Basic residues" evidence="1">
    <location>
        <begin position="1"/>
        <end position="21"/>
    </location>
</feature>
<proteinExistence type="predicted"/>
<reference evidence="2 3" key="1">
    <citation type="submission" date="2018-12" db="EMBL/GenBank/DDBJ databases">
        <authorList>
            <person name="Li S."/>
            <person name="Yang R."/>
            <person name="Chen G."/>
            <person name="Zou L."/>
            <person name="Zhang C."/>
            <person name="Chen Y."/>
            <person name="Liu Z."/>
            <person name="Li Y."/>
            <person name="Yan Y."/>
            <person name="Huang M."/>
            <person name="Chen T."/>
        </authorList>
    </citation>
    <scope>NUCLEOTIDE SEQUENCE [LARGE SCALE GENOMIC DNA]</scope>
    <source>
        <strain evidence="2 3">2014</strain>
    </source>
</reference>
<evidence type="ECO:0000256" key="1">
    <source>
        <dbReference type="SAM" id="MobiDB-lite"/>
    </source>
</evidence>
<protein>
    <recommendedName>
        <fullName evidence="4">DUF1534 domain-containing protein</fullName>
    </recommendedName>
</protein>
<accession>A0ABN5TN52</accession>
<organism evidence="2 3">
    <name type="scientific">Pseudomonas oryziphila</name>
    <dbReference type="NCBI Taxonomy" id="2894079"/>
    <lineage>
        <taxon>Bacteria</taxon>
        <taxon>Pseudomonadati</taxon>
        <taxon>Pseudomonadota</taxon>
        <taxon>Gammaproteobacteria</taxon>
        <taxon>Pseudomonadales</taxon>
        <taxon>Pseudomonadaceae</taxon>
        <taxon>Pseudomonas</taxon>
    </lineage>
</organism>
<gene>
    <name evidence="2" type="ORF">EI693_21565</name>
</gene>